<dbReference type="PANTHER" id="PTHR39550">
    <property type="entry name" value="SLL0658 PROTEIN"/>
    <property type="match status" value="1"/>
</dbReference>
<evidence type="ECO:0000313" key="2">
    <source>
        <dbReference type="Proteomes" id="UP000199076"/>
    </source>
</evidence>
<name>A0A1G7J5J1_9EURY</name>
<dbReference type="OrthoDB" id="328022at2157"/>
<dbReference type="PANTHER" id="PTHR39550:SF1">
    <property type="entry name" value="SLL0658 PROTEIN"/>
    <property type="match status" value="1"/>
</dbReference>
<dbReference type="InterPro" id="IPR021799">
    <property type="entry name" value="PIN-like_prokaryotic"/>
</dbReference>
<gene>
    <name evidence="1" type="ORF">SAMN05216218_104211</name>
</gene>
<reference evidence="2" key="1">
    <citation type="submission" date="2016-10" db="EMBL/GenBank/DDBJ databases">
        <authorList>
            <person name="Varghese N."/>
            <person name="Submissions S."/>
        </authorList>
    </citation>
    <scope>NUCLEOTIDE SEQUENCE [LARGE SCALE GENOMIC DNA]</scope>
    <source>
        <strain evidence="2">IBRC-M 10760</strain>
    </source>
</reference>
<dbReference type="AlphaFoldDB" id="A0A1G7J5J1"/>
<proteinExistence type="predicted"/>
<sequence length="179" mass="18747">MSRIYVDATVLTALGAVGELDLLGAFDGTIAVPDAVRAEVTTEPARTNLDRFVDDNDIVTGPVETDWSDDAIRVLDAAETTSDVRVVEGILDATDGAETASGDGAAAPTVGLLSDDRLLRTVAEGFGATVTGTFGVVVRAAVSDKYFSQSQAKRVVRRIDSHGLHLTGELREQAVGEAE</sequence>
<dbReference type="EMBL" id="FNBK01000004">
    <property type="protein sequence ID" value="SDF20156.1"/>
    <property type="molecule type" value="Genomic_DNA"/>
</dbReference>
<dbReference type="Proteomes" id="UP000199076">
    <property type="component" value="Unassembled WGS sequence"/>
</dbReference>
<accession>A0A1G7J5J1</accession>
<dbReference type="RefSeq" id="WP_092689873.1">
    <property type="nucleotide sequence ID" value="NZ_FNBK01000004.1"/>
</dbReference>
<organism evidence="1 2">
    <name type="scientific">Halorientalis regularis</name>
    <dbReference type="NCBI Taxonomy" id="660518"/>
    <lineage>
        <taxon>Archaea</taxon>
        <taxon>Methanobacteriati</taxon>
        <taxon>Methanobacteriota</taxon>
        <taxon>Stenosarchaea group</taxon>
        <taxon>Halobacteria</taxon>
        <taxon>Halobacteriales</taxon>
        <taxon>Haloarculaceae</taxon>
        <taxon>Halorientalis</taxon>
    </lineage>
</organism>
<dbReference type="Pfam" id="PF11848">
    <property type="entry name" value="DUF3368"/>
    <property type="match status" value="1"/>
</dbReference>
<evidence type="ECO:0000313" key="1">
    <source>
        <dbReference type="EMBL" id="SDF20156.1"/>
    </source>
</evidence>
<dbReference type="STRING" id="660518.SAMN05216218_104211"/>
<keyword evidence="2" id="KW-1185">Reference proteome</keyword>
<protein>
    <submittedName>
        <fullName evidence="1">Predicted nucleic acid-binding protein, contains PIN domain</fullName>
    </submittedName>
</protein>